<keyword evidence="2" id="KW-1185">Reference proteome</keyword>
<dbReference type="EMBL" id="JBANQN010000009">
    <property type="protein sequence ID" value="KAK6780200.1"/>
    <property type="molecule type" value="Genomic_DNA"/>
</dbReference>
<evidence type="ECO:0000313" key="1">
    <source>
        <dbReference type="EMBL" id="KAK6780200.1"/>
    </source>
</evidence>
<sequence>MIRARLVCSSSEALSPGILLLGPTAGCKLIVVDLVHLSLLGLLLSAYPASTSYYSHNYFAPKMITN</sequence>
<comment type="caution">
    <text evidence="1">The sequence shown here is derived from an EMBL/GenBank/DDBJ whole genome shotgun (WGS) entry which is preliminary data.</text>
</comment>
<organism evidence="1 2">
    <name type="scientific">Solanum bulbocastanum</name>
    <name type="common">Wild potato</name>
    <dbReference type="NCBI Taxonomy" id="147425"/>
    <lineage>
        <taxon>Eukaryota</taxon>
        <taxon>Viridiplantae</taxon>
        <taxon>Streptophyta</taxon>
        <taxon>Embryophyta</taxon>
        <taxon>Tracheophyta</taxon>
        <taxon>Spermatophyta</taxon>
        <taxon>Magnoliopsida</taxon>
        <taxon>eudicotyledons</taxon>
        <taxon>Gunneridae</taxon>
        <taxon>Pentapetalae</taxon>
        <taxon>asterids</taxon>
        <taxon>lamiids</taxon>
        <taxon>Solanales</taxon>
        <taxon>Solanaceae</taxon>
        <taxon>Solanoideae</taxon>
        <taxon>Solaneae</taxon>
        <taxon>Solanum</taxon>
    </lineage>
</organism>
<dbReference type="AlphaFoldDB" id="A0AAN8T1Y3"/>
<dbReference type="Proteomes" id="UP001371456">
    <property type="component" value="Unassembled WGS sequence"/>
</dbReference>
<name>A0AAN8T1Y3_SOLBU</name>
<protein>
    <submittedName>
        <fullName evidence="1">Uncharacterized protein</fullName>
    </submittedName>
</protein>
<evidence type="ECO:0000313" key="2">
    <source>
        <dbReference type="Proteomes" id="UP001371456"/>
    </source>
</evidence>
<reference evidence="1 2" key="1">
    <citation type="submission" date="2024-02" db="EMBL/GenBank/DDBJ databases">
        <title>de novo genome assembly of Solanum bulbocastanum strain 11H21.</title>
        <authorList>
            <person name="Hosaka A.J."/>
        </authorList>
    </citation>
    <scope>NUCLEOTIDE SEQUENCE [LARGE SCALE GENOMIC DNA]</scope>
    <source>
        <tissue evidence="1">Young leaves</tissue>
    </source>
</reference>
<accession>A0AAN8T1Y3</accession>
<proteinExistence type="predicted"/>
<gene>
    <name evidence="1" type="ORF">RDI58_022384</name>
</gene>